<gene>
    <name evidence="2" type="ORF">RS82_03285</name>
</gene>
<feature type="transmembrane region" description="Helical" evidence="1">
    <location>
        <begin position="74"/>
        <end position="94"/>
    </location>
</feature>
<evidence type="ECO:0000313" key="2">
    <source>
        <dbReference type="EMBL" id="KJL40669.1"/>
    </source>
</evidence>
<comment type="caution">
    <text evidence="2">The sequence shown here is derived from an EMBL/GenBank/DDBJ whole genome shotgun (WGS) entry which is preliminary data.</text>
</comment>
<keyword evidence="1" id="KW-0472">Membrane</keyword>
<dbReference type="AlphaFoldDB" id="A0A0M2H956"/>
<protein>
    <recommendedName>
        <fullName evidence="4">PQ loop repeat protein</fullName>
    </recommendedName>
</protein>
<feature type="transmembrane region" description="Helical" evidence="1">
    <location>
        <begin position="47"/>
        <end position="68"/>
    </location>
</feature>
<reference evidence="2 3" key="1">
    <citation type="submission" date="2015-02" db="EMBL/GenBank/DDBJ databases">
        <title>Draft genome sequences of ten Microbacterium spp. with emphasis on heavy metal contaminated environments.</title>
        <authorList>
            <person name="Corretto E."/>
        </authorList>
    </citation>
    <scope>NUCLEOTIDE SEQUENCE [LARGE SCALE GENOMIC DNA]</scope>
    <source>
        <strain evidence="2 3">DSM 8608</strain>
    </source>
</reference>
<dbReference type="Gene3D" id="1.20.1280.290">
    <property type="match status" value="1"/>
</dbReference>
<accession>A0A0M2H956</accession>
<feature type="transmembrane region" description="Helical" evidence="1">
    <location>
        <begin position="12"/>
        <end position="35"/>
    </location>
</feature>
<keyword evidence="1" id="KW-1133">Transmembrane helix</keyword>
<evidence type="ECO:0008006" key="4">
    <source>
        <dbReference type="Google" id="ProtNLM"/>
    </source>
</evidence>
<sequence>MYRRGRNPYLPYMDAATLAGTVSTVLFAAANLPMVVKAVRSGDLRSYSLSALVMGNVGNAVYTVYVLSLPFGPIWILHGFYLTTMAIMLALYAVSAHAHRGRRATTGHGAMTAVAFGHGGHGRRARTGSGGIPVR</sequence>
<evidence type="ECO:0000256" key="1">
    <source>
        <dbReference type="SAM" id="Phobius"/>
    </source>
</evidence>
<evidence type="ECO:0000313" key="3">
    <source>
        <dbReference type="Proteomes" id="UP000034098"/>
    </source>
</evidence>
<keyword evidence="1" id="KW-0812">Transmembrane</keyword>
<organism evidence="2 3">
    <name type="scientific">Microbacterium trichothecenolyticum</name>
    <name type="common">Aureobacterium trichothecenolyticum</name>
    <dbReference type="NCBI Taxonomy" id="69370"/>
    <lineage>
        <taxon>Bacteria</taxon>
        <taxon>Bacillati</taxon>
        <taxon>Actinomycetota</taxon>
        <taxon>Actinomycetes</taxon>
        <taxon>Micrococcales</taxon>
        <taxon>Microbacteriaceae</taxon>
        <taxon>Microbacterium</taxon>
    </lineage>
</organism>
<keyword evidence="3" id="KW-1185">Reference proteome</keyword>
<dbReference type="Proteomes" id="UP000034098">
    <property type="component" value="Unassembled WGS sequence"/>
</dbReference>
<proteinExistence type="predicted"/>
<dbReference type="EMBL" id="JYJA01000039">
    <property type="protein sequence ID" value="KJL40669.1"/>
    <property type="molecule type" value="Genomic_DNA"/>
</dbReference>
<dbReference type="PATRIC" id="fig|69370.6.peg.3346"/>
<name>A0A0M2H956_MICTR</name>